<evidence type="ECO:0000313" key="3">
    <source>
        <dbReference type="Proteomes" id="UP000003163"/>
    </source>
</evidence>
<dbReference type="HOGENOM" id="CLU_484871_0_0_1"/>
<comment type="caution">
    <text evidence="2">The sequence shown here is derived from an EMBL/GenBank/DDBJ whole genome shotgun (WGS) entry which is preliminary data.</text>
</comment>
<gene>
    <name evidence="2" type="ORF">EDEG_01857</name>
</gene>
<accession>J8ZW05</accession>
<dbReference type="VEuPathDB" id="MicrosporidiaDB:EDEG_01857"/>
<keyword evidence="3" id="KW-1185">Reference proteome</keyword>
<evidence type="ECO:0000256" key="1">
    <source>
        <dbReference type="SAM" id="MobiDB-lite"/>
    </source>
</evidence>
<dbReference type="AlphaFoldDB" id="J8ZW05"/>
<dbReference type="EMBL" id="AFBI03000029">
    <property type="protein sequence ID" value="EJW03858.1"/>
    <property type="molecule type" value="Genomic_DNA"/>
</dbReference>
<proteinExistence type="predicted"/>
<dbReference type="InParanoid" id="J8ZW05"/>
<organism evidence="2 3">
    <name type="scientific">Edhazardia aedis (strain USNM 41457)</name>
    <name type="common">Microsporidian parasite</name>
    <dbReference type="NCBI Taxonomy" id="1003232"/>
    <lineage>
        <taxon>Eukaryota</taxon>
        <taxon>Fungi</taxon>
        <taxon>Fungi incertae sedis</taxon>
        <taxon>Microsporidia</taxon>
        <taxon>Edhazardia</taxon>
    </lineage>
</organism>
<feature type="region of interest" description="Disordered" evidence="1">
    <location>
        <begin position="1"/>
        <end position="21"/>
    </location>
</feature>
<protein>
    <submittedName>
        <fullName evidence="2">Uncharacterized protein</fullName>
    </submittedName>
</protein>
<evidence type="ECO:0000313" key="2">
    <source>
        <dbReference type="EMBL" id="EJW03858.1"/>
    </source>
</evidence>
<reference evidence="3" key="2">
    <citation type="submission" date="2015-07" db="EMBL/GenBank/DDBJ databases">
        <title>Contrasting host-pathogen interactions and genome evolution in two generalist and specialist microsporidian pathogens of mosquitoes.</title>
        <authorList>
            <consortium name="The Broad Institute Genomics Platform"/>
            <consortium name="The Broad Institute Genome Sequencing Center for Infectious Disease"/>
            <person name="Cuomo C.A."/>
            <person name="Sanscrainte N.D."/>
            <person name="Goldberg J.M."/>
            <person name="Heiman D."/>
            <person name="Young S."/>
            <person name="Zeng Q."/>
            <person name="Becnel J.J."/>
            <person name="Birren B.W."/>
        </authorList>
    </citation>
    <scope>NUCLEOTIDE SEQUENCE [LARGE SCALE GENOMIC DNA]</scope>
    <source>
        <strain evidence="3">USNM 41457</strain>
    </source>
</reference>
<reference evidence="2 3" key="1">
    <citation type="submission" date="2011-08" db="EMBL/GenBank/DDBJ databases">
        <authorList>
            <person name="Liu Z.J."/>
            <person name="Shi F.L."/>
            <person name="Lu J.Q."/>
            <person name="Li M."/>
            <person name="Wang Z.L."/>
        </authorList>
    </citation>
    <scope>NUCLEOTIDE SEQUENCE [LARGE SCALE GENOMIC DNA]</scope>
    <source>
        <strain evidence="2 3">USNM 41457</strain>
    </source>
</reference>
<sequence>MVQTTKNVESNENKLDSLAINNKNKELKTQNMKTHTENKLDFDLNKIYIGHIRNVHPKYGTYVKVEGRILHMLKSETSIEYITDIVEFMNRKFPRRIIEGVVYLDESGKYKFSRKRMEAMCDVGSDLWSIPFDDFMINCHEIDEKKEVFESEEQNKNKISEGVKINESMEQNTKNVLALEKTNFESKNSVSLQTELYEFNKKENIENIDHSILNKNHDKSLIDRKANEHTIKNELANMDLSYIPQTNSQFKKIKTSITQPNSEADHPNTNTEAIQKKEEHNLLDLLTSIDEFVQNEKWSDIKILLHKKILTISKLERNLVINTLMKMIILKNGCYIDFLKKYYMHLNEDDFLKIIDILEIKIDKDSIKINESVMNEIERPVIERCNTILVKYFNARSKKKFDANEILTTLKFINSNFKSVLILEKLVQYVLLTGQDICEVAITFKKQREIASSLKIIYNNSNPRLIVEKIFSYLKNNFLKYKSNYKIKIMKYWWLEYLYNEEENVDYCRGIYTRISNEEWNSEDAKFFFKKWLDFEKKNNGDVEYVKNRAKKYVETYFNKLK</sequence>
<dbReference type="OrthoDB" id="412781at2759"/>
<dbReference type="Proteomes" id="UP000003163">
    <property type="component" value="Unassembled WGS sequence"/>
</dbReference>
<name>J8ZW05_EDHAE</name>